<proteinExistence type="predicted"/>
<name>A0ACB7S0J7_HYAAI</name>
<gene>
    <name evidence="1" type="ORF">HPB50_013046</name>
</gene>
<sequence length="231" mass="25433">MKKAGKKVYVRRYEPYSSSTISSVSDFSSSASHGKWNMEVNRQAGLATKINICSLGNAPPNTNFASWNFDPEAKKKAKKKKEKEKRDKEKKREVGGHLSAKFAGMDTSAMLKTTPNELSATPATPQPALSSWEPLIESPSSADQSGLHGEPLNSSTSSDSGVPCIHGLLIGILVLSLIGLIIVAYFVVIRRTTEDTYDRETLMMKHPDARAILRMATKPYRLRHPTNKIDT</sequence>
<keyword evidence="2" id="KW-1185">Reference proteome</keyword>
<organism evidence="1 2">
    <name type="scientific">Hyalomma asiaticum</name>
    <name type="common">Tick</name>
    <dbReference type="NCBI Taxonomy" id="266040"/>
    <lineage>
        <taxon>Eukaryota</taxon>
        <taxon>Metazoa</taxon>
        <taxon>Ecdysozoa</taxon>
        <taxon>Arthropoda</taxon>
        <taxon>Chelicerata</taxon>
        <taxon>Arachnida</taxon>
        <taxon>Acari</taxon>
        <taxon>Parasitiformes</taxon>
        <taxon>Ixodida</taxon>
        <taxon>Ixodoidea</taxon>
        <taxon>Ixodidae</taxon>
        <taxon>Hyalomminae</taxon>
        <taxon>Hyalomma</taxon>
    </lineage>
</organism>
<accession>A0ACB7S0J7</accession>
<evidence type="ECO:0000313" key="1">
    <source>
        <dbReference type="EMBL" id="KAH6928253.1"/>
    </source>
</evidence>
<reference evidence="1" key="1">
    <citation type="submission" date="2020-05" db="EMBL/GenBank/DDBJ databases">
        <title>Large-scale comparative analyses of tick genomes elucidate their genetic diversity and vector capacities.</title>
        <authorList>
            <person name="Jia N."/>
            <person name="Wang J."/>
            <person name="Shi W."/>
            <person name="Du L."/>
            <person name="Sun Y."/>
            <person name="Zhan W."/>
            <person name="Jiang J."/>
            <person name="Wang Q."/>
            <person name="Zhang B."/>
            <person name="Ji P."/>
            <person name="Sakyi L.B."/>
            <person name="Cui X."/>
            <person name="Yuan T."/>
            <person name="Jiang B."/>
            <person name="Yang W."/>
            <person name="Lam T.T.-Y."/>
            <person name="Chang Q."/>
            <person name="Ding S."/>
            <person name="Wang X."/>
            <person name="Zhu J."/>
            <person name="Ruan X."/>
            <person name="Zhao L."/>
            <person name="Wei J."/>
            <person name="Que T."/>
            <person name="Du C."/>
            <person name="Cheng J."/>
            <person name="Dai P."/>
            <person name="Han X."/>
            <person name="Huang E."/>
            <person name="Gao Y."/>
            <person name="Liu J."/>
            <person name="Shao H."/>
            <person name="Ye R."/>
            <person name="Li L."/>
            <person name="Wei W."/>
            <person name="Wang X."/>
            <person name="Wang C."/>
            <person name="Yang T."/>
            <person name="Huo Q."/>
            <person name="Li W."/>
            <person name="Guo W."/>
            <person name="Chen H."/>
            <person name="Zhou L."/>
            <person name="Ni X."/>
            <person name="Tian J."/>
            <person name="Zhou Y."/>
            <person name="Sheng Y."/>
            <person name="Liu T."/>
            <person name="Pan Y."/>
            <person name="Xia L."/>
            <person name="Li J."/>
            <person name="Zhao F."/>
            <person name="Cao W."/>
        </authorList>
    </citation>
    <scope>NUCLEOTIDE SEQUENCE</scope>
    <source>
        <strain evidence="1">Hyas-2018</strain>
    </source>
</reference>
<dbReference type="Proteomes" id="UP000821845">
    <property type="component" value="Chromosome 6"/>
</dbReference>
<dbReference type="EMBL" id="CM023486">
    <property type="protein sequence ID" value="KAH6928253.1"/>
    <property type="molecule type" value="Genomic_DNA"/>
</dbReference>
<comment type="caution">
    <text evidence="1">The sequence shown here is derived from an EMBL/GenBank/DDBJ whole genome shotgun (WGS) entry which is preliminary data.</text>
</comment>
<evidence type="ECO:0000313" key="2">
    <source>
        <dbReference type="Proteomes" id="UP000821845"/>
    </source>
</evidence>
<protein>
    <submittedName>
        <fullName evidence="1">Uncharacterized protein</fullName>
    </submittedName>
</protein>